<feature type="compositionally biased region" description="Basic residues" evidence="5">
    <location>
        <begin position="443"/>
        <end position="457"/>
    </location>
</feature>
<dbReference type="EMBL" id="AHHD01000088">
    <property type="protein sequence ID" value="EKG20363.1"/>
    <property type="molecule type" value="Genomic_DNA"/>
</dbReference>
<dbReference type="STRING" id="1126212.K2S048"/>
<dbReference type="OrthoDB" id="10030313at2759"/>
<evidence type="ECO:0000259" key="7">
    <source>
        <dbReference type="PROSITE" id="PS51512"/>
    </source>
</evidence>
<evidence type="ECO:0000256" key="2">
    <source>
        <dbReference type="ARBA" id="ARBA00006610"/>
    </source>
</evidence>
<dbReference type="InterPro" id="IPR025762">
    <property type="entry name" value="DFDF"/>
</dbReference>
<evidence type="ECO:0000313" key="8">
    <source>
        <dbReference type="EMBL" id="EKG20363.1"/>
    </source>
</evidence>
<organism evidence="8 9">
    <name type="scientific">Macrophomina phaseolina (strain MS6)</name>
    <name type="common">Charcoal rot fungus</name>
    <dbReference type="NCBI Taxonomy" id="1126212"/>
    <lineage>
        <taxon>Eukaryota</taxon>
        <taxon>Fungi</taxon>
        <taxon>Dikarya</taxon>
        <taxon>Ascomycota</taxon>
        <taxon>Pezizomycotina</taxon>
        <taxon>Dothideomycetes</taxon>
        <taxon>Dothideomycetes incertae sedis</taxon>
        <taxon>Botryosphaeriales</taxon>
        <taxon>Botryosphaeriaceae</taxon>
        <taxon>Macrophomina</taxon>
    </lineage>
</organism>
<dbReference type="Pfam" id="PF03853">
    <property type="entry name" value="YjeF_N"/>
    <property type="match status" value="1"/>
</dbReference>
<dbReference type="PROSITE" id="PS51512">
    <property type="entry name" value="DFDF"/>
    <property type="match status" value="1"/>
</dbReference>
<gene>
    <name evidence="8" type="ORF">MPH_02288</name>
</gene>
<feature type="compositionally biased region" description="Basic residues" evidence="5">
    <location>
        <begin position="256"/>
        <end position="268"/>
    </location>
</feature>
<proteinExistence type="inferred from homology"/>
<dbReference type="GO" id="GO:0003729">
    <property type="term" value="F:mRNA binding"/>
    <property type="evidence" value="ECO:0007669"/>
    <property type="project" value="TreeGrafter"/>
</dbReference>
<dbReference type="GO" id="GO:0033962">
    <property type="term" value="P:P-body assembly"/>
    <property type="evidence" value="ECO:0007669"/>
    <property type="project" value="TreeGrafter"/>
</dbReference>
<comment type="caution">
    <text evidence="8">The sequence shown here is derived from an EMBL/GenBank/DDBJ whole genome shotgun (WGS) entry which is preliminary data.</text>
</comment>
<comment type="similarity">
    <text evidence="2">Belongs to the EDC3 family.</text>
</comment>
<dbReference type="GO" id="GO:0031087">
    <property type="term" value="P:deadenylation-independent decapping of nuclear-transcribed mRNA"/>
    <property type="evidence" value="ECO:0007669"/>
    <property type="project" value="TreeGrafter"/>
</dbReference>
<dbReference type="Gene3D" id="3.40.50.10260">
    <property type="entry name" value="YjeF N-terminal domain"/>
    <property type="match status" value="1"/>
</dbReference>
<feature type="compositionally biased region" description="Low complexity" evidence="5">
    <location>
        <begin position="274"/>
        <end position="287"/>
    </location>
</feature>
<sequence>MAAQLIGIAVLVTLKDPQQTVVQGRVANVIEQTATLVLQDVFFPATGHRLPGYTVEGSHIADISVQPVQTTVSTPTYPPTHTPTFPPQPHQVPPASVHYGAPPAPRPPVEAPTVPQTHKAPVVEAPKPKQTFVDPAILSFGKRPASVAQTTQAPTTLAKPLAAAAAAAAKPSGKTSPSVGVPAKKVSLSGKAGKQKEDPATLSRPFNALGLDAAEDGEESDDPTINEEHVRRASISKTRTGKPLETALKPAEAGKKGKTRGAKGKKAKKEQSLPPAADADAPDSSPEASRKTPANFKGKGWRQTPMLQDQPATRTPGLIGGKVGMEAVRLSNRKSRRQKALEATNGWATEDATDVQELPDFDFAENLSKFDKHTVFEQIRNEDTTADEDRLVSFNRLPPRAGTAGGKNLHPSETVLEQRRPHLRSNSNSSTEDDFSDFDSGRNSRRAMSRASARRAPFRSNSAIADDIHNTSATSLNKSVRAQQHRGSTVAYSSTNSPIPGRPTPPSSPSVNLFQQPHATFRAMPSGASCQTITPGTMTAVEELAEVEFGLTEDIMAENAARGIAQVALQAVNPGGRRLARENLAVNARPVVVILAGNHRTGARAIAAARHLHARGPRVVVALLGYERPADYDKDVRRQLDLLKRLGGYVRSWTDVQRGLKRLEAPPELIIDALLGRNKEFDALGQVDRATAMSIVGWANKSRASVLAVEGPSGVGGSTGEVSIIEGEPLEVRAKYIVCLGAPRSGLFKALQMEYVRDPDWLIWVVDLGLNKAWKRVGGMGRKGVRFGSEWAVQIRFDAGEAGAEAAEAR</sequence>
<evidence type="ECO:0000256" key="1">
    <source>
        <dbReference type="ARBA" id="ARBA00004201"/>
    </source>
</evidence>
<evidence type="ECO:0000256" key="4">
    <source>
        <dbReference type="ARBA" id="ARBA00022490"/>
    </source>
</evidence>
<dbReference type="PROSITE" id="PS51385">
    <property type="entry name" value="YJEF_N"/>
    <property type="match status" value="1"/>
</dbReference>
<feature type="compositionally biased region" description="Polar residues" evidence="5">
    <location>
        <begin position="470"/>
        <end position="496"/>
    </location>
</feature>
<protein>
    <recommendedName>
        <fullName evidence="3">Enhancer of mRNA-decapping protein 3</fullName>
    </recommendedName>
</protein>
<dbReference type="Pfam" id="PF09532">
    <property type="entry name" value="FDF"/>
    <property type="match status" value="1"/>
</dbReference>
<keyword evidence="4" id="KW-0963">Cytoplasm</keyword>
<dbReference type="InterPro" id="IPR019050">
    <property type="entry name" value="FDF_dom"/>
</dbReference>
<dbReference type="InParanoid" id="K2S048"/>
<evidence type="ECO:0000313" key="9">
    <source>
        <dbReference type="Proteomes" id="UP000007129"/>
    </source>
</evidence>
<dbReference type="HOGENOM" id="CLU_024328_0_0_1"/>
<accession>K2S048</accession>
<name>K2S048_MACPH</name>
<dbReference type="GO" id="GO:0000932">
    <property type="term" value="C:P-body"/>
    <property type="evidence" value="ECO:0007669"/>
    <property type="project" value="UniProtKB-SubCell"/>
</dbReference>
<feature type="domain" description="YjeF N-terminal" evidence="6">
    <location>
        <begin position="538"/>
        <end position="776"/>
    </location>
</feature>
<dbReference type="SUPFAM" id="SSF64153">
    <property type="entry name" value="YjeF N-terminal domain-like"/>
    <property type="match status" value="1"/>
</dbReference>
<dbReference type="InterPro" id="IPR004443">
    <property type="entry name" value="YjeF_N_dom"/>
</dbReference>
<dbReference type="VEuPathDB" id="FungiDB:MPH_02288"/>
<dbReference type="Proteomes" id="UP000007129">
    <property type="component" value="Unassembled WGS sequence"/>
</dbReference>
<evidence type="ECO:0000256" key="5">
    <source>
        <dbReference type="SAM" id="MobiDB-lite"/>
    </source>
</evidence>
<feature type="region of interest" description="Disordered" evidence="5">
    <location>
        <begin position="169"/>
        <end position="321"/>
    </location>
</feature>
<dbReference type="AlphaFoldDB" id="K2S048"/>
<feature type="region of interest" description="Disordered" evidence="5">
    <location>
        <begin position="390"/>
        <end position="509"/>
    </location>
</feature>
<evidence type="ECO:0000259" key="6">
    <source>
        <dbReference type="PROSITE" id="PS51385"/>
    </source>
</evidence>
<dbReference type="eggNOG" id="KOG2585">
    <property type="taxonomic scope" value="Eukaryota"/>
</dbReference>
<reference evidence="8 9" key="1">
    <citation type="journal article" date="2012" name="BMC Genomics">
        <title>Tools to kill: Genome of one of the most destructive plant pathogenic fungi Macrophomina phaseolina.</title>
        <authorList>
            <person name="Islam M.S."/>
            <person name="Haque M.S."/>
            <person name="Islam M.M."/>
            <person name="Emdad E.M."/>
            <person name="Halim A."/>
            <person name="Hossen Q.M.M."/>
            <person name="Hossain M.Z."/>
            <person name="Ahmed B."/>
            <person name="Rahim S."/>
            <person name="Rahman M.S."/>
            <person name="Alam M.M."/>
            <person name="Hou S."/>
            <person name="Wan X."/>
            <person name="Saito J.A."/>
            <person name="Alam M."/>
        </authorList>
    </citation>
    <scope>NUCLEOTIDE SEQUENCE [LARGE SCALE GENOMIC DNA]</scope>
    <source>
        <strain evidence="8 9">MS6</strain>
    </source>
</reference>
<dbReference type="PANTHER" id="PTHR13612">
    <property type="entry name" value="ENHANCER OF MRNA-DECAPPING PROTEIN 3"/>
    <property type="match status" value="1"/>
</dbReference>
<dbReference type="PANTHER" id="PTHR13612:SF0">
    <property type="entry name" value="ENHANCER OF MRNA-DECAPPING PROTEIN 3"/>
    <property type="match status" value="1"/>
</dbReference>
<evidence type="ECO:0000256" key="3">
    <source>
        <dbReference type="ARBA" id="ARBA00015797"/>
    </source>
</evidence>
<dbReference type="InterPro" id="IPR036652">
    <property type="entry name" value="YjeF_N_dom_sf"/>
</dbReference>
<dbReference type="SMART" id="SM01199">
    <property type="entry name" value="FDF"/>
    <property type="match status" value="1"/>
</dbReference>
<comment type="subcellular location">
    <subcellularLocation>
        <location evidence="1">Cytoplasm</location>
        <location evidence="1">P-body</location>
    </subcellularLocation>
</comment>
<feature type="domain" description="DFDF" evidence="7">
    <location>
        <begin position="349"/>
        <end position="385"/>
    </location>
</feature>
<feature type="compositionally biased region" description="Acidic residues" evidence="5">
    <location>
        <begin position="213"/>
        <end position="225"/>
    </location>
</feature>